<evidence type="ECO:0000313" key="1">
    <source>
        <dbReference type="EMBL" id="JAP20038.1"/>
    </source>
</evidence>
<proteinExistence type="predicted"/>
<reference evidence="1" key="1">
    <citation type="submission" date="2015-12" db="EMBL/GenBank/DDBJ databases">
        <title>Gene expression during late stages of embryo sac development: a critical building block for successful pollen-pistil interactions.</title>
        <authorList>
            <person name="Liu Y."/>
            <person name="Joly V."/>
            <person name="Sabar M."/>
            <person name="Matton D.P."/>
        </authorList>
    </citation>
    <scope>NUCLEOTIDE SEQUENCE</scope>
</reference>
<dbReference type="EMBL" id="GEDG01019329">
    <property type="protein sequence ID" value="JAP20038.1"/>
    <property type="molecule type" value="Transcribed_RNA"/>
</dbReference>
<feature type="non-terminal residue" evidence="1">
    <location>
        <position position="97"/>
    </location>
</feature>
<name>A0A0V0HKM5_SOLCH</name>
<dbReference type="AlphaFoldDB" id="A0A0V0HKM5"/>
<organism evidence="1">
    <name type="scientific">Solanum chacoense</name>
    <name type="common">Chaco potato</name>
    <dbReference type="NCBI Taxonomy" id="4108"/>
    <lineage>
        <taxon>Eukaryota</taxon>
        <taxon>Viridiplantae</taxon>
        <taxon>Streptophyta</taxon>
        <taxon>Embryophyta</taxon>
        <taxon>Tracheophyta</taxon>
        <taxon>Spermatophyta</taxon>
        <taxon>Magnoliopsida</taxon>
        <taxon>eudicotyledons</taxon>
        <taxon>Gunneridae</taxon>
        <taxon>Pentapetalae</taxon>
        <taxon>asterids</taxon>
        <taxon>lamiids</taxon>
        <taxon>Solanales</taxon>
        <taxon>Solanaceae</taxon>
        <taxon>Solanoideae</taxon>
        <taxon>Solaneae</taxon>
        <taxon>Solanum</taxon>
    </lineage>
</organism>
<protein>
    <submittedName>
        <fullName evidence="1">Putative ovule protein</fullName>
    </submittedName>
</protein>
<accession>A0A0V0HKM5</accession>
<sequence>MWGSIRNLGHVFFERTSFNVNSGRKIMSLEDDWLGSGSLKQLFPDIYLLNQQQRSTLQEVWTPKGWSLTYRRLMQDWEVERLAEFYGTLEQYTRAKE</sequence>